<proteinExistence type="predicted"/>
<gene>
    <name evidence="1" type="ORF">MUU47_16070</name>
</gene>
<protein>
    <submittedName>
        <fullName evidence="1">Uncharacterized protein</fullName>
    </submittedName>
</protein>
<sequence length="84" mass="9562">MNEHNPKFFLLSRGLGKNNSCSQNGEVMSDKGQCTLPDISFTAKYYLHGDINWFTSERALSPHFPLCRDQNNNPLLKICLFPVT</sequence>
<dbReference type="RefSeq" id="WP_258989145.1">
    <property type="nucleotide sequence ID" value="NZ_JALIGE010000075.1"/>
</dbReference>
<dbReference type="EMBL" id="JALIGE010000075">
    <property type="protein sequence ID" value="MCS2162607.1"/>
    <property type="molecule type" value="Genomic_DNA"/>
</dbReference>
<reference evidence="1 2" key="1">
    <citation type="submission" date="2022-04" db="EMBL/GenBank/DDBJ databases">
        <title>Proposal of a three novel species of Scandinavium, Scandinavium hiltneri, Scandinavium manionii, Scandinavium tedordense.</title>
        <authorList>
            <person name="Maddock D.W."/>
            <person name="Brady C.L."/>
            <person name="Denman S."/>
            <person name="Arnold D."/>
        </authorList>
    </citation>
    <scope>NUCLEOTIDE SEQUENCE [LARGE SCALE GENOMIC DNA]</scope>
    <source>
        <strain evidence="1 2">H11S7</strain>
    </source>
</reference>
<accession>A0ABT2E401</accession>
<name>A0ABT2E401_9ENTR</name>
<organism evidence="1 2">
    <name type="scientific">Scandinavium hiltneri</name>
    <dbReference type="NCBI Taxonomy" id="2926519"/>
    <lineage>
        <taxon>Bacteria</taxon>
        <taxon>Pseudomonadati</taxon>
        <taxon>Pseudomonadota</taxon>
        <taxon>Gammaproteobacteria</taxon>
        <taxon>Enterobacterales</taxon>
        <taxon>Enterobacteriaceae</taxon>
        <taxon>Scandinavium</taxon>
    </lineage>
</organism>
<evidence type="ECO:0000313" key="1">
    <source>
        <dbReference type="EMBL" id="MCS2162607.1"/>
    </source>
</evidence>
<keyword evidence="2" id="KW-1185">Reference proteome</keyword>
<comment type="caution">
    <text evidence="1">The sequence shown here is derived from an EMBL/GenBank/DDBJ whole genome shotgun (WGS) entry which is preliminary data.</text>
</comment>
<dbReference type="Proteomes" id="UP001205357">
    <property type="component" value="Unassembled WGS sequence"/>
</dbReference>
<evidence type="ECO:0000313" key="2">
    <source>
        <dbReference type="Proteomes" id="UP001205357"/>
    </source>
</evidence>